<organism evidence="4">
    <name type="scientific">Treponema denticola OTK</name>
    <dbReference type="NCBI Taxonomy" id="999434"/>
    <lineage>
        <taxon>Bacteria</taxon>
        <taxon>Pseudomonadati</taxon>
        <taxon>Spirochaetota</taxon>
        <taxon>Spirochaetia</taxon>
        <taxon>Spirochaetales</taxon>
        <taxon>Treponemataceae</taxon>
        <taxon>Treponema</taxon>
    </lineage>
</organism>
<evidence type="ECO:0000313" key="4">
    <source>
        <dbReference type="EMBL" id="EMB21216.1"/>
    </source>
</evidence>
<name>A0A0F6MNP1_TREDN</name>
<comment type="similarity">
    <text evidence="1">Belongs to the VapB family.</text>
</comment>
<dbReference type="AlphaFoldDB" id="A0A0F6MNP1"/>
<evidence type="ECO:0000259" key="3">
    <source>
        <dbReference type="PROSITE" id="PS51740"/>
    </source>
</evidence>
<dbReference type="HOGENOM" id="CLU_162018_2_2_12"/>
<dbReference type="SMART" id="SM00966">
    <property type="entry name" value="SpoVT_AbrB"/>
    <property type="match status" value="1"/>
</dbReference>
<dbReference type="SUPFAM" id="SSF89447">
    <property type="entry name" value="AbrB/MazE/MraZ-like"/>
    <property type="match status" value="1"/>
</dbReference>
<dbReference type="InterPro" id="IPR007159">
    <property type="entry name" value="SpoVT-AbrB_dom"/>
</dbReference>
<evidence type="ECO:0000256" key="1">
    <source>
        <dbReference type="ARBA" id="ARBA00007924"/>
    </source>
</evidence>
<dbReference type="PATRIC" id="fig|999434.4.peg.1537"/>
<dbReference type="Pfam" id="PF04014">
    <property type="entry name" value="MazE_antitoxin"/>
    <property type="match status" value="1"/>
</dbReference>
<dbReference type="InterPro" id="IPR037914">
    <property type="entry name" value="SpoVT-AbrB_sf"/>
</dbReference>
<accession>A0A0F6MNP1</accession>
<dbReference type="Proteomes" id="UP000011701">
    <property type="component" value="Chromosome"/>
</dbReference>
<reference evidence="4" key="1">
    <citation type="submission" date="2012-01" db="EMBL/GenBank/DDBJ databases">
        <title>The Genome Sequence of Treponema denticola OTK.</title>
        <authorList>
            <consortium name="The Broad Institute Genome Sequencing Platform"/>
            <person name="Earl A."/>
            <person name="Ward D."/>
            <person name="Feldgarden M."/>
            <person name="Gevers D."/>
            <person name="Blanton J.M."/>
            <person name="Fenno C.J."/>
            <person name="Baranova O.V."/>
            <person name="Mathney J."/>
            <person name="Dewhirst F.E."/>
            <person name="Izard J."/>
            <person name="Young S.K."/>
            <person name="Zeng Q."/>
            <person name="Gargeya S."/>
            <person name="Fitzgerald M."/>
            <person name="Haas B."/>
            <person name="Abouelleil A."/>
            <person name="Alvarado L."/>
            <person name="Arachchi H.M."/>
            <person name="Berlin A."/>
            <person name="Chapman S.B."/>
            <person name="Gearin G."/>
            <person name="Goldberg J."/>
            <person name="Griggs A."/>
            <person name="Gujja S."/>
            <person name="Hansen M."/>
            <person name="Heiman D."/>
            <person name="Howarth C."/>
            <person name="Larimer J."/>
            <person name="Lui A."/>
            <person name="MacDonald P.J.P."/>
            <person name="McCowen C."/>
            <person name="Montmayeur A."/>
            <person name="Murphy C."/>
            <person name="Neiman D."/>
            <person name="Pearson M."/>
            <person name="Priest M."/>
            <person name="Roberts A."/>
            <person name="Saif S."/>
            <person name="Shea T."/>
            <person name="Sisk P."/>
            <person name="Stolte C."/>
            <person name="Sykes S."/>
            <person name="Wortman J."/>
            <person name="Nusbaum C."/>
            <person name="Birren B."/>
        </authorList>
    </citation>
    <scope>NUCLEOTIDE SEQUENCE [LARGE SCALE GENOMIC DNA]</scope>
    <source>
        <strain evidence="4">OTK</strain>
    </source>
</reference>
<dbReference type="GO" id="GO:0003677">
    <property type="term" value="F:DNA binding"/>
    <property type="evidence" value="ECO:0007669"/>
    <property type="project" value="UniProtKB-UniRule"/>
</dbReference>
<dbReference type="NCBIfam" id="NF040493">
    <property type="entry name" value="TA_anti_VapB"/>
    <property type="match status" value="1"/>
</dbReference>
<protein>
    <recommendedName>
        <fullName evidence="3">SpoVT-AbrB domain-containing protein</fullName>
    </recommendedName>
</protein>
<evidence type="ECO:0000256" key="2">
    <source>
        <dbReference type="PROSITE-ProRule" id="PRU01076"/>
    </source>
</evidence>
<dbReference type="PROSITE" id="PS51740">
    <property type="entry name" value="SPOVT_ABRB"/>
    <property type="match status" value="1"/>
</dbReference>
<dbReference type="PANTHER" id="PTHR37550">
    <property type="entry name" value="ANTITOXIN VAPB1"/>
    <property type="match status" value="1"/>
</dbReference>
<proteinExistence type="inferred from homology"/>
<keyword evidence="2" id="KW-0238">DNA-binding</keyword>
<dbReference type="Gene3D" id="2.10.260.10">
    <property type="match status" value="1"/>
</dbReference>
<sequence length="76" mass="8869">METAKLFQNGRSQAVRLPKKYNFSGTEVFIRRAGESVILFPKNREWETFLEGLNGFTDDFMEEGRNQPELQNRKGL</sequence>
<comment type="caution">
    <text evidence="4">The sequence shown here is derived from an EMBL/GenBank/DDBJ whole genome shotgun (WGS) entry which is preliminary data.</text>
</comment>
<dbReference type="PANTHER" id="PTHR37550:SF3">
    <property type="entry name" value="ANTITOXIN VAPB1"/>
    <property type="match status" value="1"/>
</dbReference>
<gene>
    <name evidence="4" type="ORF">HMPREF9723_01483</name>
</gene>
<dbReference type="EMBL" id="AGDY01000007">
    <property type="protein sequence ID" value="EMB21216.1"/>
    <property type="molecule type" value="Genomic_DNA"/>
</dbReference>
<dbReference type="InterPro" id="IPR051734">
    <property type="entry name" value="VapB_TA_antitoxins"/>
</dbReference>
<feature type="domain" description="SpoVT-AbrB" evidence="3">
    <location>
        <begin position="4"/>
        <end position="44"/>
    </location>
</feature>
<dbReference type="InterPro" id="IPR047976">
    <property type="entry name" value="Anti_VapB2-like"/>
</dbReference>
<dbReference type="RefSeq" id="WP_002692300.1">
    <property type="nucleotide sequence ID" value="NZ_CM001797.1"/>
</dbReference>